<sequence>MKQIIKIGTSIFLLIFSSFTYAQDEKSHEIGIISGSASFTTDYGQRNDFMSNVGGNVGMGIGVVYYLNFTDYRYRWNERTNYWAEHFRIRGELSYM</sequence>
<organism evidence="1">
    <name type="scientific">marine sediment metagenome</name>
    <dbReference type="NCBI Taxonomy" id="412755"/>
    <lineage>
        <taxon>unclassified sequences</taxon>
        <taxon>metagenomes</taxon>
        <taxon>ecological metagenomes</taxon>
    </lineage>
</organism>
<proteinExistence type="predicted"/>
<evidence type="ECO:0000313" key="1">
    <source>
        <dbReference type="EMBL" id="GAG73665.1"/>
    </source>
</evidence>
<accession>X0ZV34</accession>
<reference evidence="1" key="1">
    <citation type="journal article" date="2014" name="Front. Microbiol.">
        <title>High frequency of phylogenetically diverse reductive dehalogenase-homologous genes in deep subseafloor sedimentary metagenomes.</title>
        <authorList>
            <person name="Kawai M."/>
            <person name="Futagami T."/>
            <person name="Toyoda A."/>
            <person name="Takaki Y."/>
            <person name="Nishi S."/>
            <person name="Hori S."/>
            <person name="Arai W."/>
            <person name="Tsubouchi T."/>
            <person name="Morono Y."/>
            <person name="Uchiyama I."/>
            <person name="Ito T."/>
            <person name="Fujiyama A."/>
            <person name="Inagaki F."/>
            <person name="Takami H."/>
        </authorList>
    </citation>
    <scope>NUCLEOTIDE SEQUENCE</scope>
    <source>
        <strain evidence="1">Expedition CK06-06</strain>
    </source>
</reference>
<feature type="non-terminal residue" evidence="1">
    <location>
        <position position="96"/>
    </location>
</feature>
<dbReference type="AlphaFoldDB" id="X0ZV34"/>
<name>X0ZV34_9ZZZZ</name>
<evidence type="ECO:0008006" key="2">
    <source>
        <dbReference type="Google" id="ProtNLM"/>
    </source>
</evidence>
<gene>
    <name evidence="1" type="ORF">S01H4_06161</name>
</gene>
<dbReference type="EMBL" id="BART01001861">
    <property type="protein sequence ID" value="GAG73665.1"/>
    <property type="molecule type" value="Genomic_DNA"/>
</dbReference>
<protein>
    <recommendedName>
        <fullName evidence="2">Outer membrane protein beta-barrel domain-containing protein</fullName>
    </recommendedName>
</protein>
<comment type="caution">
    <text evidence="1">The sequence shown here is derived from an EMBL/GenBank/DDBJ whole genome shotgun (WGS) entry which is preliminary data.</text>
</comment>